<reference evidence="2" key="2">
    <citation type="journal article" date="2021" name="PeerJ">
        <title>Extensive microbial diversity within the chicken gut microbiome revealed by metagenomics and culture.</title>
        <authorList>
            <person name="Gilroy R."/>
            <person name="Ravi A."/>
            <person name="Getino M."/>
            <person name="Pursley I."/>
            <person name="Horton D.L."/>
            <person name="Alikhan N.F."/>
            <person name="Baker D."/>
            <person name="Gharbi K."/>
            <person name="Hall N."/>
            <person name="Watson M."/>
            <person name="Adriaenssens E.M."/>
            <person name="Foster-Nyarko E."/>
            <person name="Jarju S."/>
            <person name="Secka A."/>
            <person name="Antonio M."/>
            <person name="Oren A."/>
            <person name="Chaudhuri R.R."/>
            <person name="La Ragione R."/>
            <person name="Hildebrand F."/>
            <person name="Pallen M.J."/>
        </authorList>
    </citation>
    <scope>NUCLEOTIDE SEQUENCE</scope>
    <source>
        <strain evidence="2">CHK184-20233</strain>
    </source>
</reference>
<gene>
    <name evidence="2" type="ORF">IAB38_04515</name>
</gene>
<dbReference type="EMBL" id="DVHC01000045">
    <property type="protein sequence ID" value="HIR59294.1"/>
    <property type="molecule type" value="Genomic_DNA"/>
</dbReference>
<accession>A0A9D1DUC6</accession>
<evidence type="ECO:0000259" key="1">
    <source>
        <dbReference type="Pfam" id="PF14470"/>
    </source>
</evidence>
<dbReference type="AlphaFoldDB" id="A0A9D1DUC6"/>
<organism evidence="2 3">
    <name type="scientific">Candidatus Onthousia excrementipullorum</name>
    <dbReference type="NCBI Taxonomy" id="2840884"/>
    <lineage>
        <taxon>Bacteria</taxon>
        <taxon>Bacillati</taxon>
        <taxon>Bacillota</taxon>
        <taxon>Bacilli</taxon>
        <taxon>Candidatus Onthousia</taxon>
    </lineage>
</organism>
<protein>
    <submittedName>
        <fullName evidence="2">PH domain-containing protein</fullName>
    </submittedName>
</protein>
<dbReference type="InterPro" id="IPR039519">
    <property type="entry name" value="YokE-like_PH"/>
</dbReference>
<comment type="caution">
    <text evidence="2">The sequence shown here is derived from an EMBL/GenBank/DDBJ whole genome shotgun (WGS) entry which is preliminary data.</text>
</comment>
<name>A0A9D1DUC6_9FIRM</name>
<reference evidence="2" key="1">
    <citation type="submission" date="2020-10" db="EMBL/GenBank/DDBJ databases">
        <authorList>
            <person name="Gilroy R."/>
        </authorList>
    </citation>
    <scope>NUCLEOTIDE SEQUENCE</scope>
    <source>
        <strain evidence="2">CHK184-20233</strain>
    </source>
</reference>
<feature type="domain" description="YokE-like PH" evidence="1">
    <location>
        <begin position="37"/>
        <end position="128"/>
    </location>
</feature>
<dbReference type="Proteomes" id="UP000824232">
    <property type="component" value="Unassembled WGS sequence"/>
</dbReference>
<evidence type="ECO:0000313" key="2">
    <source>
        <dbReference type="EMBL" id="HIR59294.1"/>
    </source>
</evidence>
<proteinExistence type="predicted"/>
<dbReference type="Pfam" id="PF14470">
    <property type="entry name" value="bPH_3"/>
    <property type="match status" value="1"/>
</dbReference>
<evidence type="ECO:0000313" key="3">
    <source>
        <dbReference type="Proteomes" id="UP000824232"/>
    </source>
</evidence>
<sequence length="143" mass="16537">MSNEEILKEQLSSFRRKYPLTVGWRLKRHSKILLEHLHDDEVIRYAFYAQKNKSSLDVTSSGIIAVTNKRLVIARDRVVIGYFFDSITPDLFNDLKVRSGIIWGKIIIDTVRELVILTNISKSALPEIEEEVTSAMMELKDEK</sequence>